<gene>
    <name evidence="2" type="ORF">MAR_010673</name>
</gene>
<dbReference type="Proteomes" id="UP001164746">
    <property type="component" value="Chromosome 14"/>
</dbReference>
<sequence>MLGFFKAHFDKNNLFSTNLLGKEDIVDDIAVCDKTLLIRGCLPARAPFLDPSKQKYKTIGGKKKPLKAPKKQKDDMDEEDVAFKQKQREAQKALQAAKEAAGGKKGPLLGGGIKKSGKK</sequence>
<feature type="compositionally biased region" description="Gly residues" evidence="1">
    <location>
        <begin position="103"/>
        <end position="119"/>
    </location>
</feature>
<evidence type="ECO:0000313" key="2">
    <source>
        <dbReference type="EMBL" id="WAR24969.1"/>
    </source>
</evidence>
<reference evidence="2" key="1">
    <citation type="submission" date="2022-11" db="EMBL/GenBank/DDBJ databases">
        <title>Centuries of genome instability and evolution in soft-shell clam transmissible cancer (bioRxiv).</title>
        <authorList>
            <person name="Hart S.F.M."/>
            <person name="Yonemitsu M.A."/>
            <person name="Giersch R.M."/>
            <person name="Beal B.F."/>
            <person name="Arriagada G."/>
            <person name="Davis B.W."/>
            <person name="Ostrander E.A."/>
            <person name="Goff S.P."/>
            <person name="Metzger M.J."/>
        </authorList>
    </citation>
    <scope>NUCLEOTIDE SEQUENCE</scope>
    <source>
        <strain evidence="2">MELC-2E11</strain>
        <tissue evidence="2">Siphon/mantle</tissue>
    </source>
</reference>
<protein>
    <submittedName>
        <fullName evidence="2">TMA7-like protein</fullName>
    </submittedName>
</protein>
<proteinExistence type="predicted"/>
<dbReference type="PANTHER" id="PTHR28632">
    <property type="entry name" value="TRANSLATION MACHINERY-ASSOCIATED PROTEIN 7"/>
    <property type="match status" value="1"/>
</dbReference>
<evidence type="ECO:0000256" key="1">
    <source>
        <dbReference type="SAM" id="MobiDB-lite"/>
    </source>
</evidence>
<feature type="compositionally biased region" description="Basic and acidic residues" evidence="1">
    <location>
        <begin position="81"/>
        <end position="91"/>
    </location>
</feature>
<organism evidence="2 3">
    <name type="scientific">Mya arenaria</name>
    <name type="common">Soft-shell clam</name>
    <dbReference type="NCBI Taxonomy" id="6604"/>
    <lineage>
        <taxon>Eukaryota</taxon>
        <taxon>Metazoa</taxon>
        <taxon>Spiralia</taxon>
        <taxon>Lophotrochozoa</taxon>
        <taxon>Mollusca</taxon>
        <taxon>Bivalvia</taxon>
        <taxon>Autobranchia</taxon>
        <taxon>Heteroconchia</taxon>
        <taxon>Euheterodonta</taxon>
        <taxon>Imparidentia</taxon>
        <taxon>Neoheterodontei</taxon>
        <taxon>Myida</taxon>
        <taxon>Myoidea</taxon>
        <taxon>Myidae</taxon>
        <taxon>Mya</taxon>
    </lineage>
</organism>
<accession>A0ABY7FUY1</accession>
<feature type="compositionally biased region" description="Basic residues" evidence="1">
    <location>
        <begin position="57"/>
        <end position="70"/>
    </location>
</feature>
<feature type="region of interest" description="Disordered" evidence="1">
    <location>
        <begin position="57"/>
        <end position="119"/>
    </location>
</feature>
<evidence type="ECO:0000313" key="3">
    <source>
        <dbReference type="Proteomes" id="UP001164746"/>
    </source>
</evidence>
<dbReference type="Pfam" id="PF09072">
    <property type="entry name" value="TMA7"/>
    <property type="match status" value="1"/>
</dbReference>
<dbReference type="EMBL" id="CP111025">
    <property type="protein sequence ID" value="WAR24969.1"/>
    <property type="molecule type" value="Genomic_DNA"/>
</dbReference>
<keyword evidence="3" id="KW-1185">Reference proteome</keyword>
<dbReference type="InterPro" id="IPR015157">
    <property type="entry name" value="TMA7"/>
</dbReference>
<name>A0ABY7FUY1_MYAAR</name>